<dbReference type="WBParaSite" id="Hba_16959">
    <property type="protein sequence ID" value="Hba_16959"/>
    <property type="gene ID" value="Hba_16959"/>
</dbReference>
<name>A0A1I7XI10_HETBA</name>
<organism evidence="1 2">
    <name type="scientific">Heterorhabditis bacteriophora</name>
    <name type="common">Entomopathogenic nematode worm</name>
    <dbReference type="NCBI Taxonomy" id="37862"/>
    <lineage>
        <taxon>Eukaryota</taxon>
        <taxon>Metazoa</taxon>
        <taxon>Ecdysozoa</taxon>
        <taxon>Nematoda</taxon>
        <taxon>Chromadorea</taxon>
        <taxon>Rhabditida</taxon>
        <taxon>Rhabditina</taxon>
        <taxon>Rhabditomorpha</taxon>
        <taxon>Strongyloidea</taxon>
        <taxon>Heterorhabditidae</taxon>
        <taxon>Heterorhabditis</taxon>
    </lineage>
</organism>
<reference evidence="2" key="1">
    <citation type="submission" date="2016-11" db="UniProtKB">
        <authorList>
            <consortium name="WormBaseParasite"/>
        </authorList>
    </citation>
    <scope>IDENTIFICATION</scope>
</reference>
<accession>A0A1I7XI10</accession>
<evidence type="ECO:0000313" key="2">
    <source>
        <dbReference type="WBParaSite" id="Hba_16959"/>
    </source>
</evidence>
<dbReference type="Proteomes" id="UP000095283">
    <property type="component" value="Unplaced"/>
</dbReference>
<keyword evidence="1" id="KW-1185">Reference proteome</keyword>
<protein>
    <submittedName>
        <fullName evidence="2">Apple domain-containing protein</fullName>
    </submittedName>
</protein>
<sequence length="91" mass="9985">MSTMFQLIVGQHSILEETDSKQECIYACRLQLHASCSPESNQPTCMHALAHSVTTFDARGGLASSSTCKLIDSLEQHENKAMCKHTKDCIG</sequence>
<evidence type="ECO:0000313" key="1">
    <source>
        <dbReference type="Proteomes" id="UP000095283"/>
    </source>
</evidence>
<proteinExistence type="predicted"/>
<dbReference type="AlphaFoldDB" id="A0A1I7XI10"/>